<comment type="caution">
    <text evidence="4">The sequence shown here is derived from an EMBL/GenBank/DDBJ whole genome shotgun (WGS) entry which is preliminary data.</text>
</comment>
<feature type="compositionally biased region" description="Basic and acidic residues" evidence="2">
    <location>
        <begin position="222"/>
        <end position="235"/>
    </location>
</feature>
<feature type="region of interest" description="Disordered" evidence="2">
    <location>
        <begin position="1"/>
        <end position="121"/>
    </location>
</feature>
<name>A0ABR0ELI2_ZASCE</name>
<feature type="compositionally biased region" description="Acidic residues" evidence="2">
    <location>
        <begin position="322"/>
        <end position="331"/>
    </location>
</feature>
<feature type="compositionally biased region" description="Polar residues" evidence="2">
    <location>
        <begin position="369"/>
        <end position="379"/>
    </location>
</feature>
<evidence type="ECO:0000259" key="3">
    <source>
        <dbReference type="Pfam" id="PF08574"/>
    </source>
</evidence>
<keyword evidence="5" id="KW-1185">Reference proteome</keyword>
<dbReference type="Pfam" id="PF08574">
    <property type="entry name" value="Iwr1"/>
    <property type="match status" value="1"/>
</dbReference>
<feature type="compositionally biased region" description="Polar residues" evidence="2">
    <location>
        <begin position="58"/>
        <end position="72"/>
    </location>
</feature>
<dbReference type="PANTHER" id="PTHR28063">
    <property type="entry name" value="RNA POLYMERASE II NUCLEAR LOCALIZATION PROTEIN IWR1"/>
    <property type="match status" value="1"/>
</dbReference>
<feature type="compositionally biased region" description="Acidic residues" evidence="2">
    <location>
        <begin position="347"/>
        <end position="363"/>
    </location>
</feature>
<feature type="region of interest" description="Disordered" evidence="2">
    <location>
        <begin position="296"/>
        <end position="385"/>
    </location>
</feature>
<comment type="similarity">
    <text evidence="1">Belongs to the IWR1/SLC7A6OS family.</text>
</comment>
<protein>
    <recommendedName>
        <fullName evidence="3">Transcription factor Iwr1 domain-containing protein</fullName>
    </recommendedName>
</protein>
<gene>
    <name evidence="4" type="ORF">PRZ48_005859</name>
</gene>
<feature type="compositionally biased region" description="Acidic residues" evidence="2">
    <location>
        <begin position="296"/>
        <end position="315"/>
    </location>
</feature>
<feature type="compositionally biased region" description="Basic and acidic residues" evidence="2">
    <location>
        <begin position="170"/>
        <end position="186"/>
    </location>
</feature>
<evidence type="ECO:0000256" key="2">
    <source>
        <dbReference type="SAM" id="MobiDB-lite"/>
    </source>
</evidence>
<proteinExistence type="inferred from homology"/>
<accession>A0ABR0ELI2</accession>
<dbReference type="EMBL" id="JAXOVC010000004">
    <property type="protein sequence ID" value="KAK4502434.1"/>
    <property type="molecule type" value="Genomic_DNA"/>
</dbReference>
<dbReference type="PANTHER" id="PTHR28063:SF1">
    <property type="entry name" value="RNA POLYMERASE II NUCLEAR LOCALIZATION PROTEIN IWR1"/>
    <property type="match status" value="1"/>
</dbReference>
<feature type="compositionally biased region" description="Basic and acidic residues" evidence="2">
    <location>
        <begin position="25"/>
        <end position="57"/>
    </location>
</feature>
<feature type="domain" description="Transcription factor Iwr1" evidence="3">
    <location>
        <begin position="251"/>
        <end position="326"/>
    </location>
</feature>
<feature type="region of interest" description="Disordered" evidence="2">
    <location>
        <begin position="144"/>
        <end position="186"/>
    </location>
</feature>
<evidence type="ECO:0000313" key="5">
    <source>
        <dbReference type="Proteomes" id="UP001305779"/>
    </source>
</evidence>
<dbReference type="Proteomes" id="UP001305779">
    <property type="component" value="Unassembled WGS sequence"/>
</dbReference>
<sequence length="385" mass="43987">MSGPDVVRIKRKRSEYAPDTLVVENDQRPGKRQNTELHYVRRKEDKEKKDQEKKDQEAPSNSSDTKGIQQQTKTDDVSRGKSSHVCGSGLDGAKNGARERRTFHLKRPSTPEAGVKKRKAKDEGIATFIEKKVKRNPQELLNLAEHRRSASQNSVTPEVLKRPGKSSAVKQDDQGKSRTHSKVDSRLEAMANSLHQFAIEEAARESPARPKVTATPRLPPQRSKELHRQRARSDARMTGQDGDAEFEDEADYVYDTYVLAPSSNIGAAQVDTQGVFGSVGYLVITEEDQAVWETYIEDEPSDKDWNSDEDDENAEDWYGADYPDDELASDDEYNRNAYGYRNRRGSDDEEWDEDTGSWSDEEYERQMQPWRNRTPQQFSKYFEGK</sequence>
<evidence type="ECO:0000256" key="1">
    <source>
        <dbReference type="ARBA" id="ARBA00010218"/>
    </source>
</evidence>
<dbReference type="InterPro" id="IPR013883">
    <property type="entry name" value="TF_Iwr1_dom"/>
</dbReference>
<feature type="region of interest" description="Disordered" evidence="2">
    <location>
        <begin position="201"/>
        <end position="246"/>
    </location>
</feature>
<dbReference type="InterPro" id="IPR040150">
    <property type="entry name" value="Iwr1"/>
</dbReference>
<evidence type="ECO:0000313" key="4">
    <source>
        <dbReference type="EMBL" id="KAK4502434.1"/>
    </source>
</evidence>
<organism evidence="4 5">
    <name type="scientific">Zasmidium cellare</name>
    <name type="common">Wine cellar mold</name>
    <name type="synonym">Racodium cellare</name>
    <dbReference type="NCBI Taxonomy" id="395010"/>
    <lineage>
        <taxon>Eukaryota</taxon>
        <taxon>Fungi</taxon>
        <taxon>Dikarya</taxon>
        <taxon>Ascomycota</taxon>
        <taxon>Pezizomycotina</taxon>
        <taxon>Dothideomycetes</taxon>
        <taxon>Dothideomycetidae</taxon>
        <taxon>Mycosphaerellales</taxon>
        <taxon>Mycosphaerellaceae</taxon>
        <taxon>Zasmidium</taxon>
    </lineage>
</organism>
<reference evidence="4 5" key="1">
    <citation type="journal article" date="2023" name="G3 (Bethesda)">
        <title>A chromosome-level genome assembly of Zasmidium syzygii isolated from banana leaves.</title>
        <authorList>
            <person name="van Westerhoven A.C."/>
            <person name="Mehrabi R."/>
            <person name="Talebi R."/>
            <person name="Steentjes M.B.F."/>
            <person name="Corcolon B."/>
            <person name="Chong P.A."/>
            <person name="Kema G.H.J."/>
            <person name="Seidl M.F."/>
        </authorList>
    </citation>
    <scope>NUCLEOTIDE SEQUENCE [LARGE SCALE GENOMIC DNA]</scope>
    <source>
        <strain evidence="4 5">P124</strain>
    </source>
</reference>